<dbReference type="AlphaFoldDB" id="A0A4V3EJI0"/>
<keyword evidence="3" id="KW-0804">Transcription</keyword>
<proteinExistence type="predicted"/>
<dbReference type="PANTHER" id="PTHR30055">
    <property type="entry name" value="HTH-TYPE TRANSCRIPTIONAL REGULATOR RUTR"/>
    <property type="match status" value="1"/>
</dbReference>
<evidence type="ECO:0000313" key="6">
    <source>
        <dbReference type="EMBL" id="TDT18458.1"/>
    </source>
</evidence>
<feature type="domain" description="HTH tetR-type" evidence="5">
    <location>
        <begin position="7"/>
        <end position="67"/>
    </location>
</feature>
<dbReference type="Proteomes" id="UP000294558">
    <property type="component" value="Unassembled WGS sequence"/>
</dbReference>
<dbReference type="SUPFAM" id="SSF46689">
    <property type="entry name" value="Homeodomain-like"/>
    <property type="match status" value="1"/>
</dbReference>
<dbReference type="InterPro" id="IPR009057">
    <property type="entry name" value="Homeodomain-like_sf"/>
</dbReference>
<dbReference type="EMBL" id="SOAU01000001">
    <property type="protein sequence ID" value="TDT18458.1"/>
    <property type="molecule type" value="Genomic_DNA"/>
</dbReference>
<dbReference type="GO" id="GO:0000976">
    <property type="term" value="F:transcription cis-regulatory region binding"/>
    <property type="evidence" value="ECO:0007669"/>
    <property type="project" value="TreeGrafter"/>
</dbReference>
<dbReference type="InterPro" id="IPR050109">
    <property type="entry name" value="HTH-type_TetR-like_transc_reg"/>
</dbReference>
<dbReference type="OrthoDB" id="3819648at2"/>
<evidence type="ECO:0000313" key="7">
    <source>
        <dbReference type="Proteomes" id="UP000294558"/>
    </source>
</evidence>
<organism evidence="6 7">
    <name type="scientific">Ilumatobacter fluminis</name>
    <dbReference type="NCBI Taxonomy" id="467091"/>
    <lineage>
        <taxon>Bacteria</taxon>
        <taxon>Bacillati</taxon>
        <taxon>Actinomycetota</taxon>
        <taxon>Acidimicrobiia</taxon>
        <taxon>Acidimicrobiales</taxon>
        <taxon>Ilumatobacteraceae</taxon>
        <taxon>Ilumatobacter</taxon>
    </lineage>
</organism>
<accession>A0A4V3EJI0</accession>
<evidence type="ECO:0000259" key="5">
    <source>
        <dbReference type="PROSITE" id="PS50977"/>
    </source>
</evidence>
<comment type="caution">
    <text evidence="6">The sequence shown here is derived from an EMBL/GenBank/DDBJ whole genome shotgun (WGS) entry which is preliminary data.</text>
</comment>
<keyword evidence="7" id="KW-1185">Reference proteome</keyword>
<reference evidence="6 7" key="1">
    <citation type="submission" date="2019-03" db="EMBL/GenBank/DDBJ databases">
        <title>Sequencing the genomes of 1000 actinobacteria strains.</title>
        <authorList>
            <person name="Klenk H.-P."/>
        </authorList>
    </citation>
    <scope>NUCLEOTIDE SEQUENCE [LARGE SCALE GENOMIC DNA]</scope>
    <source>
        <strain evidence="6 7">DSM 18936</strain>
    </source>
</reference>
<dbReference type="InterPro" id="IPR036271">
    <property type="entry name" value="Tet_transcr_reg_TetR-rel_C_sf"/>
</dbReference>
<sequence>MATPRGTLSSDQIVDAASDLIAEEGLSKLSMRRLGARLGVDPMALYHHVGNKQQLLARVLQQTTVDLPDTDPDVPWADEVRRWAIAWWQIVVRNRELVAASLVDPAIASGGIPAAEPLTHAVRRSGLDPETATAAVYLVVDFVHGSALSGGLDRADERANELRAHFERGLDIVIAGIAAEEQT</sequence>
<dbReference type="SUPFAM" id="SSF48498">
    <property type="entry name" value="Tetracyclin repressor-like, C-terminal domain"/>
    <property type="match status" value="1"/>
</dbReference>
<dbReference type="Pfam" id="PF00440">
    <property type="entry name" value="TetR_N"/>
    <property type="match status" value="1"/>
</dbReference>
<protein>
    <submittedName>
        <fullName evidence="6">TetR family transcriptional regulator</fullName>
    </submittedName>
</protein>
<evidence type="ECO:0000256" key="3">
    <source>
        <dbReference type="ARBA" id="ARBA00023163"/>
    </source>
</evidence>
<keyword evidence="1" id="KW-0805">Transcription regulation</keyword>
<evidence type="ECO:0000256" key="4">
    <source>
        <dbReference type="PROSITE-ProRule" id="PRU00335"/>
    </source>
</evidence>
<dbReference type="InterPro" id="IPR001647">
    <property type="entry name" value="HTH_TetR"/>
</dbReference>
<gene>
    <name evidence="6" type="ORF">BDK89_4079</name>
</gene>
<dbReference type="PRINTS" id="PR00455">
    <property type="entry name" value="HTHTETR"/>
</dbReference>
<dbReference type="GO" id="GO:0003700">
    <property type="term" value="F:DNA-binding transcription factor activity"/>
    <property type="evidence" value="ECO:0007669"/>
    <property type="project" value="TreeGrafter"/>
</dbReference>
<evidence type="ECO:0000256" key="2">
    <source>
        <dbReference type="ARBA" id="ARBA00023125"/>
    </source>
</evidence>
<dbReference type="PROSITE" id="PS50977">
    <property type="entry name" value="HTH_TETR_2"/>
    <property type="match status" value="1"/>
</dbReference>
<dbReference type="Gene3D" id="1.10.357.10">
    <property type="entry name" value="Tetracycline Repressor, domain 2"/>
    <property type="match status" value="1"/>
</dbReference>
<name>A0A4V3EJI0_9ACTN</name>
<dbReference type="PANTHER" id="PTHR30055:SF151">
    <property type="entry name" value="TRANSCRIPTIONAL REGULATORY PROTEIN"/>
    <property type="match status" value="1"/>
</dbReference>
<keyword evidence="2 4" id="KW-0238">DNA-binding</keyword>
<evidence type="ECO:0000256" key="1">
    <source>
        <dbReference type="ARBA" id="ARBA00023015"/>
    </source>
</evidence>
<dbReference type="RefSeq" id="WP_133870672.1">
    <property type="nucleotide sequence ID" value="NZ_SOAU01000001.1"/>
</dbReference>
<feature type="DNA-binding region" description="H-T-H motif" evidence="4">
    <location>
        <begin position="30"/>
        <end position="49"/>
    </location>
</feature>